<dbReference type="Pfam" id="PF14464">
    <property type="entry name" value="Prok-JAB"/>
    <property type="match status" value="1"/>
</dbReference>
<evidence type="ECO:0000256" key="5">
    <source>
        <dbReference type="ARBA" id="ARBA00023049"/>
    </source>
</evidence>
<dbReference type="EMBL" id="SZQL01000015">
    <property type="protein sequence ID" value="TKK66423.1"/>
    <property type="molecule type" value="Genomic_DNA"/>
</dbReference>
<dbReference type="AlphaFoldDB" id="A0A4V5UVW4"/>
<name>A0A4V5UVW4_9BACT</name>
<reference evidence="7 8" key="1">
    <citation type="submission" date="2019-05" db="EMBL/GenBank/DDBJ databases">
        <title>Panacibacter sp. strain 17mud1-8 Genome sequencing and assembly.</title>
        <authorList>
            <person name="Chhetri G."/>
        </authorList>
    </citation>
    <scope>NUCLEOTIDE SEQUENCE [LARGE SCALE GENOMIC DNA]</scope>
    <source>
        <strain evidence="7 8">17mud1-8</strain>
    </source>
</reference>
<sequence>MVTNEPIFNLTNGGKIKLSKSAVYLINKLTQYEARSPESGGVLLGRFIKDSKNIVVDKVTTPMKGDKQTRYLFKRLSPLHQLIIDSEWNKSNGTCNYLGEWHTHPELVPTPSGIDIRDWKRKLKTDTFSSRFLYFIIAGTRSINMWEGDRRTNEIRGLEPISDI</sequence>
<keyword evidence="5" id="KW-0482">Metalloprotease</keyword>
<keyword evidence="1" id="KW-0645">Protease</keyword>
<protein>
    <recommendedName>
        <fullName evidence="6">JAB domain-containing protein</fullName>
    </recommendedName>
</protein>
<dbReference type="SUPFAM" id="SSF102712">
    <property type="entry name" value="JAB1/MPN domain"/>
    <property type="match status" value="1"/>
</dbReference>
<dbReference type="GO" id="GO:0006508">
    <property type="term" value="P:proteolysis"/>
    <property type="evidence" value="ECO:0007669"/>
    <property type="project" value="UniProtKB-KW"/>
</dbReference>
<evidence type="ECO:0000256" key="1">
    <source>
        <dbReference type="ARBA" id="ARBA00022670"/>
    </source>
</evidence>
<keyword evidence="8" id="KW-1185">Reference proteome</keyword>
<proteinExistence type="predicted"/>
<dbReference type="GO" id="GO:0008237">
    <property type="term" value="F:metallopeptidase activity"/>
    <property type="evidence" value="ECO:0007669"/>
    <property type="project" value="UniProtKB-KW"/>
</dbReference>
<evidence type="ECO:0000259" key="6">
    <source>
        <dbReference type="Pfam" id="PF14464"/>
    </source>
</evidence>
<keyword evidence="3" id="KW-0378">Hydrolase</keyword>
<evidence type="ECO:0000256" key="2">
    <source>
        <dbReference type="ARBA" id="ARBA00022723"/>
    </source>
</evidence>
<evidence type="ECO:0000313" key="8">
    <source>
        <dbReference type="Proteomes" id="UP000305848"/>
    </source>
</evidence>
<evidence type="ECO:0000256" key="4">
    <source>
        <dbReference type="ARBA" id="ARBA00022833"/>
    </source>
</evidence>
<keyword evidence="2" id="KW-0479">Metal-binding</keyword>
<evidence type="ECO:0000313" key="7">
    <source>
        <dbReference type="EMBL" id="TKK66423.1"/>
    </source>
</evidence>
<dbReference type="Gene3D" id="3.40.140.10">
    <property type="entry name" value="Cytidine Deaminase, domain 2"/>
    <property type="match status" value="1"/>
</dbReference>
<dbReference type="OrthoDB" id="624575at2"/>
<evidence type="ECO:0000256" key="3">
    <source>
        <dbReference type="ARBA" id="ARBA00022801"/>
    </source>
</evidence>
<organism evidence="7 8">
    <name type="scientific">Ilyomonas limi</name>
    <dbReference type="NCBI Taxonomy" id="2575867"/>
    <lineage>
        <taxon>Bacteria</taxon>
        <taxon>Pseudomonadati</taxon>
        <taxon>Bacteroidota</taxon>
        <taxon>Chitinophagia</taxon>
        <taxon>Chitinophagales</taxon>
        <taxon>Chitinophagaceae</taxon>
        <taxon>Ilyomonas</taxon>
    </lineage>
</organism>
<keyword evidence="4" id="KW-0862">Zinc</keyword>
<feature type="domain" description="JAB" evidence="6">
    <location>
        <begin position="35"/>
        <end position="140"/>
    </location>
</feature>
<dbReference type="GO" id="GO:0046872">
    <property type="term" value="F:metal ion binding"/>
    <property type="evidence" value="ECO:0007669"/>
    <property type="project" value="UniProtKB-KW"/>
</dbReference>
<accession>A0A4V5UVW4</accession>
<dbReference type="Proteomes" id="UP000305848">
    <property type="component" value="Unassembled WGS sequence"/>
</dbReference>
<gene>
    <name evidence="7" type="ORF">FC093_17455</name>
</gene>
<dbReference type="InterPro" id="IPR028090">
    <property type="entry name" value="JAB_dom_prok"/>
</dbReference>
<comment type="caution">
    <text evidence="7">The sequence shown here is derived from an EMBL/GenBank/DDBJ whole genome shotgun (WGS) entry which is preliminary data.</text>
</comment>